<accession>A0AAW6T353</accession>
<dbReference type="EMBL" id="JAROYP010000010">
    <property type="protein sequence ID" value="MDH5162651.1"/>
    <property type="molecule type" value="Genomic_DNA"/>
</dbReference>
<evidence type="ECO:0000313" key="3">
    <source>
        <dbReference type="Proteomes" id="UP001159179"/>
    </source>
</evidence>
<comment type="caution">
    <text evidence="2">The sequence shown here is derived from an EMBL/GenBank/DDBJ whole genome shotgun (WGS) entry which is preliminary data.</text>
</comment>
<dbReference type="InterPro" id="IPR001544">
    <property type="entry name" value="Aminotrans_IV"/>
</dbReference>
<protein>
    <submittedName>
        <fullName evidence="2">Aminodeoxychorismate synthase component I</fullName>
        <ecNumber evidence="2">2.6.1.85</ecNumber>
    </submittedName>
</protein>
<dbReference type="InterPro" id="IPR005801">
    <property type="entry name" value="ADC_synthase"/>
</dbReference>
<reference evidence="2" key="1">
    <citation type="submission" date="2023-03" db="EMBL/GenBank/DDBJ databases">
        <title>Bacterial isolates from washroom surfaces on a university campus.</title>
        <authorList>
            <person name="Holman D.B."/>
            <person name="Gzyl K.E."/>
            <person name="Taheri A.E."/>
        </authorList>
    </citation>
    <scope>NUCLEOTIDE SEQUENCE</scope>
    <source>
        <strain evidence="2">RD03</strain>
    </source>
</reference>
<dbReference type="InterPro" id="IPR019999">
    <property type="entry name" value="Anth_synth_I-like"/>
</dbReference>
<dbReference type="InterPro" id="IPR036038">
    <property type="entry name" value="Aminotransferase-like"/>
</dbReference>
<keyword evidence="2" id="KW-0032">Aminotransferase</keyword>
<organism evidence="2 3">
    <name type="scientific">Heyndrickxia oleronia</name>
    <dbReference type="NCBI Taxonomy" id="38875"/>
    <lineage>
        <taxon>Bacteria</taxon>
        <taxon>Bacillati</taxon>
        <taxon>Bacillota</taxon>
        <taxon>Bacilli</taxon>
        <taxon>Bacillales</taxon>
        <taxon>Bacillaceae</taxon>
        <taxon>Heyndrickxia</taxon>
    </lineage>
</organism>
<sequence length="585" mass="66776">MKRKDIMHENSTLYFEFADRNGKKHPKFFCKPKKVIQTYQIDEVKGCMEQIQKEVSCGYYAAGYVSYEAAPAFEPSFKVHENPKMPLLWFGIFDEPITTPAPNKKADYSVSDWIPSIEGEAYQKGISEIKTAIENGHTYQVNYTTRLHANFFGDDFSFFQKLSSSQDSDYCAYLNLGDYRILSASPELFFRWDGNKIITKPMKGTVRRGRTTKEDNENAAWLFQSEKNRAENVMIVDLLRNDLGSISVPGTVQVDELFTIEHYPTVLQMTSTISAMTEAGIELVDIFSALFPCGSITGAPKISTMRIISEIEDSPREVYCGAIGFISPIGETIFNVPIRTVVINNQTNQAVYGVGGGITWDSTTKDEYAEILTKASILSKEQPTFKLLESIKLENGNYFLLDRHIQRLQNSAAYFHYSLHINELTEALQQFAKRNPNQLLKVRVLVAKDGSFEITSEPITSLNEPLQVKLGESPVDKNDLFLYHKTTNRRVYQFHKESQPKVFDVLLWNQYGELTEFTNGNIVLEIKGEYYTPPVQVGLLPGTFREELIEMGKLKERILTVKDIKEATNIYFINSVREWQKIRFA</sequence>
<feature type="domain" description="Chorismate-utilising enzyme C-terminal" evidence="1">
    <location>
        <begin position="120"/>
        <end position="374"/>
    </location>
</feature>
<dbReference type="AlphaFoldDB" id="A0AAW6T353"/>
<dbReference type="GO" id="GO:0009396">
    <property type="term" value="P:folic acid-containing compound biosynthetic process"/>
    <property type="evidence" value="ECO:0007669"/>
    <property type="project" value="InterPro"/>
</dbReference>
<dbReference type="Gene3D" id="3.20.10.10">
    <property type="entry name" value="D-amino Acid Aminotransferase, subunit A, domain 2"/>
    <property type="match status" value="1"/>
</dbReference>
<dbReference type="PANTHER" id="PTHR11236">
    <property type="entry name" value="AMINOBENZOATE/ANTHRANILATE SYNTHASE"/>
    <property type="match status" value="1"/>
</dbReference>
<name>A0AAW6T353_9BACI</name>
<dbReference type="Gene3D" id="3.30.470.10">
    <property type="match status" value="1"/>
</dbReference>
<dbReference type="SUPFAM" id="SSF56752">
    <property type="entry name" value="D-aminoacid aminotransferase-like PLP-dependent enzymes"/>
    <property type="match status" value="1"/>
</dbReference>
<dbReference type="Proteomes" id="UP001159179">
    <property type="component" value="Unassembled WGS sequence"/>
</dbReference>
<dbReference type="RefSeq" id="WP_280617516.1">
    <property type="nucleotide sequence ID" value="NZ_JAROYP010000010.1"/>
</dbReference>
<evidence type="ECO:0000259" key="1">
    <source>
        <dbReference type="Pfam" id="PF00425"/>
    </source>
</evidence>
<dbReference type="InterPro" id="IPR043132">
    <property type="entry name" value="BCAT-like_C"/>
</dbReference>
<dbReference type="EC" id="2.6.1.85" evidence="2"/>
<proteinExistence type="predicted"/>
<dbReference type="SUPFAM" id="SSF56322">
    <property type="entry name" value="ADC synthase"/>
    <property type="match status" value="1"/>
</dbReference>
<dbReference type="InterPro" id="IPR043131">
    <property type="entry name" value="BCAT-like_N"/>
</dbReference>
<keyword evidence="2" id="KW-0808">Transferase</keyword>
<dbReference type="NCBIfam" id="TIGR00553">
    <property type="entry name" value="pabB"/>
    <property type="match status" value="1"/>
</dbReference>
<gene>
    <name evidence="2" type="primary">pabB</name>
    <name evidence="2" type="ORF">P5X88_17090</name>
</gene>
<dbReference type="InterPro" id="IPR015890">
    <property type="entry name" value="Chorismate_C"/>
</dbReference>
<evidence type="ECO:0000313" key="2">
    <source>
        <dbReference type="EMBL" id="MDH5162651.1"/>
    </source>
</evidence>
<dbReference type="Pfam" id="PF01063">
    <property type="entry name" value="Aminotran_4"/>
    <property type="match status" value="1"/>
</dbReference>
<dbReference type="GO" id="GO:0000162">
    <property type="term" value="P:L-tryptophan biosynthetic process"/>
    <property type="evidence" value="ECO:0007669"/>
    <property type="project" value="TreeGrafter"/>
</dbReference>
<dbReference type="PRINTS" id="PR00095">
    <property type="entry name" value="ANTSNTHASEI"/>
</dbReference>
<dbReference type="Gene3D" id="3.60.120.10">
    <property type="entry name" value="Anthranilate synthase"/>
    <property type="match status" value="1"/>
</dbReference>
<dbReference type="Pfam" id="PF00425">
    <property type="entry name" value="Chorismate_bind"/>
    <property type="match status" value="1"/>
</dbReference>
<dbReference type="InterPro" id="IPR005802">
    <property type="entry name" value="ADC_synth_comp_1"/>
</dbReference>
<dbReference type="PANTHER" id="PTHR11236:SF50">
    <property type="entry name" value="AMINODEOXYCHORISMATE SYNTHASE COMPONENT 1"/>
    <property type="match status" value="1"/>
</dbReference>
<dbReference type="GO" id="GO:0046820">
    <property type="term" value="F:4-amino-4-deoxychorismate synthase activity"/>
    <property type="evidence" value="ECO:0007669"/>
    <property type="project" value="UniProtKB-EC"/>
</dbReference>